<protein>
    <submittedName>
        <fullName evidence="1">Uncharacterized protein</fullName>
    </submittedName>
</protein>
<dbReference type="AlphaFoldDB" id="A0A9P6HC16"/>
<sequence length="180" mass="20439">MDPDQMRSLCLDWASVVDSIDHTHDVQKAILAVLLGMINSPHWRPHILAEKWKLLEYFTSIPDDSQPLKRCLDNPELIDAISKVDNPVAIVLWLSILWLKHNELIPEVREQLEAVTKDVAQRRRSDVDMYLSVMDSEVKKAKEGLDKHHAWSTDPAAMALRTKVDNIQQAKVSLAALMSG</sequence>
<evidence type="ECO:0000313" key="2">
    <source>
        <dbReference type="Proteomes" id="UP000736335"/>
    </source>
</evidence>
<name>A0A9P6HC16_9AGAM</name>
<organism evidence="1 2">
    <name type="scientific">Thelephora terrestris</name>
    <dbReference type="NCBI Taxonomy" id="56493"/>
    <lineage>
        <taxon>Eukaryota</taxon>
        <taxon>Fungi</taxon>
        <taxon>Dikarya</taxon>
        <taxon>Basidiomycota</taxon>
        <taxon>Agaricomycotina</taxon>
        <taxon>Agaricomycetes</taxon>
        <taxon>Thelephorales</taxon>
        <taxon>Thelephoraceae</taxon>
        <taxon>Thelephora</taxon>
    </lineage>
</organism>
<evidence type="ECO:0000313" key="1">
    <source>
        <dbReference type="EMBL" id="KAF9784001.1"/>
    </source>
</evidence>
<proteinExistence type="predicted"/>
<reference evidence="1" key="2">
    <citation type="submission" date="2020-11" db="EMBL/GenBank/DDBJ databases">
        <authorList>
            <consortium name="DOE Joint Genome Institute"/>
            <person name="Kuo A."/>
            <person name="Miyauchi S."/>
            <person name="Kiss E."/>
            <person name="Drula E."/>
            <person name="Kohler A."/>
            <person name="Sanchez-Garcia M."/>
            <person name="Andreopoulos B."/>
            <person name="Barry K.W."/>
            <person name="Bonito G."/>
            <person name="Buee M."/>
            <person name="Carver A."/>
            <person name="Chen C."/>
            <person name="Cichocki N."/>
            <person name="Clum A."/>
            <person name="Culley D."/>
            <person name="Crous P.W."/>
            <person name="Fauchery L."/>
            <person name="Girlanda M."/>
            <person name="Hayes R."/>
            <person name="Keri Z."/>
            <person name="Labutti K."/>
            <person name="Lipzen A."/>
            <person name="Lombard V."/>
            <person name="Magnuson J."/>
            <person name="Maillard F."/>
            <person name="Morin E."/>
            <person name="Murat C."/>
            <person name="Nolan M."/>
            <person name="Ohm R."/>
            <person name="Pangilinan J."/>
            <person name="Pereira M."/>
            <person name="Perotto S."/>
            <person name="Peter M."/>
            <person name="Riley R."/>
            <person name="Sitrit Y."/>
            <person name="Stielow B."/>
            <person name="Szollosi G."/>
            <person name="Zifcakova L."/>
            <person name="Stursova M."/>
            <person name="Spatafora J.W."/>
            <person name="Tedersoo L."/>
            <person name="Vaario L.-M."/>
            <person name="Yamada A."/>
            <person name="Yan M."/>
            <person name="Wang P."/>
            <person name="Xu J."/>
            <person name="Bruns T."/>
            <person name="Baldrian P."/>
            <person name="Vilgalys R."/>
            <person name="Henrissat B."/>
            <person name="Grigoriev I.V."/>
            <person name="Hibbett D."/>
            <person name="Nagy L.G."/>
            <person name="Martin F.M."/>
        </authorList>
    </citation>
    <scope>NUCLEOTIDE SEQUENCE</scope>
    <source>
        <strain evidence="1">UH-Tt-Lm1</strain>
    </source>
</reference>
<dbReference type="EMBL" id="WIUZ02000009">
    <property type="protein sequence ID" value="KAF9784001.1"/>
    <property type="molecule type" value="Genomic_DNA"/>
</dbReference>
<gene>
    <name evidence="1" type="ORF">BJ322DRAFT_1068077</name>
</gene>
<comment type="caution">
    <text evidence="1">The sequence shown here is derived from an EMBL/GenBank/DDBJ whole genome shotgun (WGS) entry which is preliminary data.</text>
</comment>
<keyword evidence="2" id="KW-1185">Reference proteome</keyword>
<accession>A0A9P6HC16</accession>
<dbReference type="Proteomes" id="UP000736335">
    <property type="component" value="Unassembled WGS sequence"/>
</dbReference>
<reference evidence="1" key="1">
    <citation type="journal article" date="2020" name="Nat. Commun.">
        <title>Large-scale genome sequencing of mycorrhizal fungi provides insights into the early evolution of symbiotic traits.</title>
        <authorList>
            <person name="Miyauchi S."/>
            <person name="Kiss E."/>
            <person name="Kuo A."/>
            <person name="Drula E."/>
            <person name="Kohler A."/>
            <person name="Sanchez-Garcia M."/>
            <person name="Morin E."/>
            <person name="Andreopoulos B."/>
            <person name="Barry K.W."/>
            <person name="Bonito G."/>
            <person name="Buee M."/>
            <person name="Carver A."/>
            <person name="Chen C."/>
            <person name="Cichocki N."/>
            <person name="Clum A."/>
            <person name="Culley D."/>
            <person name="Crous P.W."/>
            <person name="Fauchery L."/>
            <person name="Girlanda M."/>
            <person name="Hayes R.D."/>
            <person name="Keri Z."/>
            <person name="LaButti K."/>
            <person name="Lipzen A."/>
            <person name="Lombard V."/>
            <person name="Magnuson J."/>
            <person name="Maillard F."/>
            <person name="Murat C."/>
            <person name="Nolan M."/>
            <person name="Ohm R.A."/>
            <person name="Pangilinan J."/>
            <person name="Pereira M.F."/>
            <person name="Perotto S."/>
            <person name="Peter M."/>
            <person name="Pfister S."/>
            <person name="Riley R."/>
            <person name="Sitrit Y."/>
            <person name="Stielow J.B."/>
            <person name="Szollosi G."/>
            <person name="Zifcakova L."/>
            <person name="Stursova M."/>
            <person name="Spatafora J.W."/>
            <person name="Tedersoo L."/>
            <person name="Vaario L.M."/>
            <person name="Yamada A."/>
            <person name="Yan M."/>
            <person name="Wang P."/>
            <person name="Xu J."/>
            <person name="Bruns T."/>
            <person name="Baldrian P."/>
            <person name="Vilgalys R."/>
            <person name="Dunand C."/>
            <person name="Henrissat B."/>
            <person name="Grigoriev I.V."/>
            <person name="Hibbett D."/>
            <person name="Nagy L.G."/>
            <person name="Martin F.M."/>
        </authorList>
    </citation>
    <scope>NUCLEOTIDE SEQUENCE</scope>
    <source>
        <strain evidence="1">UH-Tt-Lm1</strain>
    </source>
</reference>